<dbReference type="PANTHER" id="PTHR38471">
    <property type="entry name" value="FOUR HELIX BUNDLE PROTEIN"/>
    <property type="match status" value="1"/>
</dbReference>
<dbReference type="InterPro" id="IPR036583">
    <property type="entry name" value="23S_rRNA_IVS_sf"/>
</dbReference>
<comment type="caution">
    <text evidence="1">The sequence shown here is derived from an EMBL/GenBank/DDBJ whole genome shotgun (WGS) entry which is preliminary data.</text>
</comment>
<dbReference type="AlphaFoldDB" id="A0A4Q7NZV2"/>
<gene>
    <name evidence="1" type="ORF">EV197_2728</name>
</gene>
<keyword evidence="2" id="KW-1185">Reference proteome</keyword>
<dbReference type="RefSeq" id="WP_130287266.1">
    <property type="nucleotide sequence ID" value="NZ_SGXE01000003.1"/>
</dbReference>
<sequence length="123" mass="14087">MKEIKFNFEDLIVYQRALDYVDFVYKICDSFPSSEKYILANQYLRAANSIPLNIAEGAGASDAQFNRYLQIALNSAKECVVCSTLAMRRDYISSNMDQNARQQLEEICKMITGLQKSLKKTNH</sequence>
<evidence type="ECO:0000313" key="1">
    <source>
        <dbReference type="EMBL" id="RZS92590.1"/>
    </source>
</evidence>
<dbReference type="CDD" id="cd16377">
    <property type="entry name" value="23S_rRNA_IVP_like"/>
    <property type="match status" value="1"/>
</dbReference>
<dbReference type="PANTHER" id="PTHR38471:SF2">
    <property type="entry name" value="FOUR HELIX BUNDLE PROTEIN"/>
    <property type="match status" value="1"/>
</dbReference>
<dbReference type="Gene3D" id="1.20.1440.60">
    <property type="entry name" value="23S rRNA-intervening sequence"/>
    <property type="match status" value="1"/>
</dbReference>
<dbReference type="Pfam" id="PF05635">
    <property type="entry name" value="23S_rRNA_IVP"/>
    <property type="match status" value="1"/>
</dbReference>
<reference evidence="1 2" key="1">
    <citation type="submission" date="2019-02" db="EMBL/GenBank/DDBJ databases">
        <title>Genomic Encyclopedia of Type Strains, Phase IV (KMG-IV): sequencing the most valuable type-strain genomes for metagenomic binning, comparative biology and taxonomic classification.</title>
        <authorList>
            <person name="Goeker M."/>
        </authorList>
    </citation>
    <scope>NUCLEOTIDE SEQUENCE [LARGE SCALE GENOMIC DNA]</scope>
    <source>
        <strain evidence="1 2">DSM 17196</strain>
    </source>
</reference>
<dbReference type="EMBL" id="SGXE01000003">
    <property type="protein sequence ID" value="RZS92590.1"/>
    <property type="molecule type" value="Genomic_DNA"/>
</dbReference>
<dbReference type="Proteomes" id="UP000292262">
    <property type="component" value="Unassembled WGS sequence"/>
</dbReference>
<dbReference type="SUPFAM" id="SSF158446">
    <property type="entry name" value="IVS-encoded protein-like"/>
    <property type="match status" value="1"/>
</dbReference>
<dbReference type="NCBIfam" id="TIGR02436">
    <property type="entry name" value="four helix bundle protein"/>
    <property type="match status" value="1"/>
</dbReference>
<proteinExistence type="predicted"/>
<protein>
    <submittedName>
        <fullName evidence="1">Four helix bundle protein</fullName>
    </submittedName>
</protein>
<organism evidence="1 2">
    <name type="scientific">Aquimarina brevivitae</name>
    <dbReference type="NCBI Taxonomy" id="323412"/>
    <lineage>
        <taxon>Bacteria</taxon>
        <taxon>Pseudomonadati</taxon>
        <taxon>Bacteroidota</taxon>
        <taxon>Flavobacteriia</taxon>
        <taxon>Flavobacteriales</taxon>
        <taxon>Flavobacteriaceae</taxon>
        <taxon>Aquimarina</taxon>
    </lineage>
</organism>
<name>A0A4Q7NZV2_9FLAO</name>
<accession>A0A4Q7NZV2</accession>
<dbReference type="OrthoDB" id="9811959at2"/>
<evidence type="ECO:0000313" key="2">
    <source>
        <dbReference type="Proteomes" id="UP000292262"/>
    </source>
</evidence>
<dbReference type="InterPro" id="IPR012657">
    <property type="entry name" value="23S_rRNA-intervening_sequence"/>
</dbReference>